<dbReference type="AlphaFoldDB" id="A0A1F6LGW7"/>
<keyword evidence="1" id="KW-1133">Transmembrane helix</keyword>
<keyword evidence="1" id="KW-0472">Membrane</keyword>
<feature type="domain" description="HTH cro/C1-type" evidence="2">
    <location>
        <begin position="19"/>
        <end position="80"/>
    </location>
</feature>
<gene>
    <name evidence="3" type="ORF">A2725_03005</name>
</gene>
<comment type="caution">
    <text evidence="3">The sequence shown here is derived from an EMBL/GenBank/DDBJ whole genome shotgun (WGS) entry which is preliminary data.</text>
</comment>
<dbReference type="PANTHER" id="PTHR34475">
    <property type="match status" value="1"/>
</dbReference>
<feature type="transmembrane region" description="Helical" evidence="1">
    <location>
        <begin position="113"/>
        <end position="132"/>
    </location>
</feature>
<evidence type="ECO:0000256" key="1">
    <source>
        <dbReference type="SAM" id="Phobius"/>
    </source>
</evidence>
<dbReference type="PROSITE" id="PS50943">
    <property type="entry name" value="HTH_CROC1"/>
    <property type="match status" value="1"/>
</dbReference>
<dbReference type="EMBL" id="MFPS01000009">
    <property type="protein sequence ID" value="OGH58642.1"/>
    <property type="molecule type" value="Genomic_DNA"/>
</dbReference>
<dbReference type="InterPro" id="IPR010982">
    <property type="entry name" value="Lambda_DNA-bd_dom_sf"/>
</dbReference>
<reference evidence="3 4" key="1">
    <citation type="journal article" date="2016" name="Nat. Commun.">
        <title>Thousands of microbial genomes shed light on interconnected biogeochemical processes in an aquifer system.</title>
        <authorList>
            <person name="Anantharaman K."/>
            <person name="Brown C.T."/>
            <person name="Hug L.A."/>
            <person name="Sharon I."/>
            <person name="Castelle C.J."/>
            <person name="Probst A.J."/>
            <person name="Thomas B.C."/>
            <person name="Singh A."/>
            <person name="Wilkins M.J."/>
            <person name="Karaoz U."/>
            <person name="Brodie E.L."/>
            <person name="Williams K.H."/>
            <person name="Hubbard S.S."/>
            <person name="Banfield J.F."/>
        </authorList>
    </citation>
    <scope>NUCLEOTIDE SEQUENCE [LARGE SCALE GENOMIC DNA]</scope>
</reference>
<dbReference type="InterPro" id="IPR050400">
    <property type="entry name" value="Bact_Cytoskel_RodZ"/>
</dbReference>
<dbReference type="Pfam" id="PF13413">
    <property type="entry name" value="HTH_25"/>
    <property type="match status" value="1"/>
</dbReference>
<dbReference type="Gene3D" id="2.60.40.10">
    <property type="entry name" value="Immunoglobulins"/>
    <property type="match status" value="1"/>
</dbReference>
<dbReference type="InterPro" id="IPR013783">
    <property type="entry name" value="Ig-like_fold"/>
</dbReference>
<dbReference type="CDD" id="cd00093">
    <property type="entry name" value="HTH_XRE"/>
    <property type="match status" value="1"/>
</dbReference>
<dbReference type="InterPro" id="IPR001387">
    <property type="entry name" value="Cro/C1-type_HTH"/>
</dbReference>
<sequence>MSLFEKKELPPGKRICIRLKEAREKSRFSLDELSSKTKISKKHLVALEECRFDDIPYAIVYQKNFIKKYAEILNLPIEDILNQFVLEEIGPDKKNDEVHNEINKKKFQNLPSFLRISFILIIVLAIIIYIGWQVQTLIKPPELTLFSPENGLVTTNYELTIHGQTNQESKIFVNGMEILSSGDGQFKEVITLSPGVNTIHISAKKKHGKTTELIRYVVFKSDKQLSYSR</sequence>
<evidence type="ECO:0000259" key="2">
    <source>
        <dbReference type="PROSITE" id="PS50943"/>
    </source>
</evidence>
<organism evidence="3 4">
    <name type="scientific">Candidatus Magasanikbacteria bacterium RIFCSPHIGHO2_01_FULL_33_34</name>
    <dbReference type="NCBI Taxonomy" id="1798671"/>
    <lineage>
        <taxon>Bacteria</taxon>
        <taxon>Candidatus Magasanikiibacteriota</taxon>
    </lineage>
</organism>
<dbReference type="GO" id="GO:0003677">
    <property type="term" value="F:DNA binding"/>
    <property type="evidence" value="ECO:0007669"/>
    <property type="project" value="InterPro"/>
</dbReference>
<evidence type="ECO:0000313" key="4">
    <source>
        <dbReference type="Proteomes" id="UP000177067"/>
    </source>
</evidence>
<dbReference type="Pfam" id="PF09136">
    <property type="entry name" value="Glucodextran_B"/>
    <property type="match status" value="1"/>
</dbReference>
<dbReference type="Gene3D" id="1.10.260.40">
    <property type="entry name" value="lambda repressor-like DNA-binding domains"/>
    <property type="match status" value="1"/>
</dbReference>
<accession>A0A1F6LGW7</accession>
<dbReference type="SUPFAM" id="SSF47413">
    <property type="entry name" value="lambda repressor-like DNA-binding domains"/>
    <property type="match status" value="1"/>
</dbReference>
<dbReference type="Proteomes" id="UP000177067">
    <property type="component" value="Unassembled WGS sequence"/>
</dbReference>
<name>A0A1F6LGW7_9BACT</name>
<protein>
    <recommendedName>
        <fullName evidence="2">HTH cro/C1-type domain-containing protein</fullName>
    </recommendedName>
</protein>
<proteinExistence type="predicted"/>
<dbReference type="PANTHER" id="PTHR34475:SF1">
    <property type="entry name" value="CYTOSKELETON PROTEIN RODZ"/>
    <property type="match status" value="1"/>
</dbReference>
<keyword evidence="1" id="KW-0812">Transmembrane</keyword>
<evidence type="ECO:0000313" key="3">
    <source>
        <dbReference type="EMBL" id="OGH58642.1"/>
    </source>
</evidence>